<keyword evidence="10" id="KW-1185">Reference proteome</keyword>
<dbReference type="AlphaFoldDB" id="E1X0P2"/>
<comment type="similarity">
    <text evidence="2 5">Belongs to the flagella basal body rod proteins family.</text>
</comment>
<evidence type="ECO:0000256" key="1">
    <source>
        <dbReference type="ARBA" id="ARBA00004117"/>
    </source>
</evidence>
<dbReference type="InterPro" id="IPR020013">
    <property type="entry name" value="Flagellar_FlgE/F/G"/>
</dbReference>
<name>E1X0P2_HALMS</name>
<feature type="domain" description="Flagellar basal-body/hook protein C-terminal" evidence="6">
    <location>
        <begin position="370"/>
        <end position="412"/>
    </location>
</feature>
<dbReference type="Gene3D" id="2.60.98.20">
    <property type="entry name" value="Flagellar hook protein FlgE"/>
    <property type="match status" value="1"/>
</dbReference>
<organism evidence="9 10">
    <name type="scientific">Halobacteriovorax marinus (strain ATCC BAA-682 / DSM 15412 / SJ)</name>
    <name type="common">Bacteriovorax marinus</name>
    <dbReference type="NCBI Taxonomy" id="862908"/>
    <lineage>
        <taxon>Bacteria</taxon>
        <taxon>Pseudomonadati</taxon>
        <taxon>Bdellovibrionota</taxon>
        <taxon>Bacteriovoracia</taxon>
        <taxon>Bacteriovoracales</taxon>
        <taxon>Halobacteriovoraceae</taxon>
        <taxon>Halobacteriovorax</taxon>
    </lineage>
</organism>
<dbReference type="InterPro" id="IPR010930">
    <property type="entry name" value="Flg_bb/hook_C_dom"/>
</dbReference>
<dbReference type="InterPro" id="IPR053967">
    <property type="entry name" value="LlgE_F_G-like_D1"/>
</dbReference>
<dbReference type="HOGENOM" id="CLU_013687_2_0_7"/>
<dbReference type="GO" id="GO:0071978">
    <property type="term" value="P:bacterial-type flagellum-dependent swarming motility"/>
    <property type="evidence" value="ECO:0007669"/>
    <property type="project" value="TreeGrafter"/>
</dbReference>
<dbReference type="InterPro" id="IPR011491">
    <property type="entry name" value="FlgE_D2"/>
</dbReference>
<accession>E1X0P2</accession>
<dbReference type="PATRIC" id="fig|862908.3.peg.1452"/>
<dbReference type="Proteomes" id="UP000008963">
    <property type="component" value="Chromosome"/>
</dbReference>
<dbReference type="PANTHER" id="PTHR30435:SF19">
    <property type="entry name" value="FLAGELLAR BASAL-BODY ROD PROTEIN FLGG"/>
    <property type="match status" value="1"/>
</dbReference>
<evidence type="ECO:0000256" key="5">
    <source>
        <dbReference type="RuleBase" id="RU362116"/>
    </source>
</evidence>
<dbReference type="EMBL" id="FQ312005">
    <property type="protein sequence ID" value="CBW26380.1"/>
    <property type="molecule type" value="Genomic_DNA"/>
</dbReference>
<gene>
    <name evidence="9" type="ordered locus">BMS_1525</name>
</gene>
<dbReference type="STRING" id="862908.BMS_1525"/>
<evidence type="ECO:0000259" key="7">
    <source>
        <dbReference type="Pfam" id="PF07559"/>
    </source>
</evidence>
<dbReference type="SUPFAM" id="SSF117143">
    <property type="entry name" value="Flagellar hook protein flgE"/>
    <property type="match status" value="1"/>
</dbReference>
<dbReference type="InterPro" id="IPR037925">
    <property type="entry name" value="FlgE/F/G-like"/>
</dbReference>
<dbReference type="KEGG" id="bmx:BMS_1525"/>
<evidence type="ECO:0000259" key="6">
    <source>
        <dbReference type="Pfam" id="PF06429"/>
    </source>
</evidence>
<feature type="domain" description="Flagellar hook protein FlgE/F/G-like D1" evidence="8">
    <location>
        <begin position="88"/>
        <end position="129"/>
    </location>
</feature>
<protein>
    <recommendedName>
        <fullName evidence="3">Flagellar hook protein FlgE</fullName>
    </recommendedName>
</protein>
<evidence type="ECO:0000256" key="4">
    <source>
        <dbReference type="ARBA" id="ARBA00023143"/>
    </source>
</evidence>
<reference evidence="10" key="1">
    <citation type="journal article" date="2013" name="ISME J.">
        <title>A small predatory core genome in the divergent marine Bacteriovorax marinus SJ and the terrestrial Bdellovibrio bacteriovorus.</title>
        <authorList>
            <person name="Crossman L.C."/>
            <person name="Chen H."/>
            <person name="Cerdeno-Tarraga A.M."/>
            <person name="Brooks K."/>
            <person name="Quail M.A."/>
            <person name="Pineiro S.A."/>
            <person name="Hobley L."/>
            <person name="Sockett R.E."/>
            <person name="Bentley S.D."/>
            <person name="Parkhill J."/>
            <person name="Williams H.N."/>
            <person name="Stine O.C."/>
        </authorList>
    </citation>
    <scope>NUCLEOTIDE SEQUENCE [LARGE SCALE GENOMIC DNA]</scope>
    <source>
        <strain evidence="10">ATCC BAA-682 / DSM 15412 / SJ</strain>
    </source>
</reference>
<dbReference type="eggNOG" id="COG1749">
    <property type="taxonomic scope" value="Bacteria"/>
</dbReference>
<comment type="subcellular location">
    <subcellularLocation>
        <location evidence="1 5">Bacterial flagellum basal body</location>
    </subcellularLocation>
</comment>
<evidence type="ECO:0000256" key="2">
    <source>
        <dbReference type="ARBA" id="ARBA00009677"/>
    </source>
</evidence>
<dbReference type="InterPro" id="IPR037058">
    <property type="entry name" value="Falgellar_hook_FlgE_sf"/>
</dbReference>
<feature type="domain" description="Flagellar hook protein FlgE D2" evidence="7">
    <location>
        <begin position="164"/>
        <end position="294"/>
    </location>
</feature>
<dbReference type="RefSeq" id="WP_014244163.1">
    <property type="nucleotide sequence ID" value="NC_016620.1"/>
</dbReference>
<dbReference type="Pfam" id="PF06429">
    <property type="entry name" value="Flg_bbr_C"/>
    <property type="match status" value="1"/>
</dbReference>
<keyword evidence="9" id="KW-0969">Cilium</keyword>
<evidence type="ECO:0000313" key="10">
    <source>
        <dbReference type="Proteomes" id="UP000008963"/>
    </source>
</evidence>
<evidence type="ECO:0000313" key="9">
    <source>
        <dbReference type="EMBL" id="CBW26380.1"/>
    </source>
</evidence>
<keyword evidence="9" id="KW-0282">Flagellum</keyword>
<dbReference type="OrthoDB" id="5288318at2"/>
<dbReference type="Pfam" id="PF07559">
    <property type="entry name" value="FlgE_D2"/>
    <property type="match status" value="1"/>
</dbReference>
<dbReference type="GO" id="GO:0009425">
    <property type="term" value="C:bacterial-type flagellum basal body"/>
    <property type="evidence" value="ECO:0007669"/>
    <property type="project" value="UniProtKB-SubCell"/>
</dbReference>
<keyword evidence="9" id="KW-0966">Cell projection</keyword>
<sequence>MSLFQNLNITANTSKQLGRKLEMVGDNINNAGTNGFKGSRAEFSEMLNTASMGADGGDQVGAGAIIDASKRDLSQGTLAHSNSATDLAIDGTGLFAVNTPFGQAYTRDGSFRFDKDGYLVTSDGHKVLGYNGEEGQESNTVSPLQLSNGSMNASATSNVSMTMNLDAREDIKVFDIQNPRETSSFERSITVLDSKGEQQSLTMYFTKTAQGVWSYNAVGKGEDLDPAVEGDVLLGTGTASFDNKGVLVNDSGLSANVTFKENDEQAINFSLTDKGVATTQFGTDTSVSSNTRNGNEAGSVVGLGFDKGGSLTLRYDNGKSVQLGKIAVAKFTNEQGLRRVGQNLFVGNQTSGQVSLGKSGEQGRGDIRTNAIEQSNVDITNNFVDMMKTQKSFSANSEAMSAIDGLLKNVIALR</sequence>
<proteinExistence type="inferred from homology"/>
<evidence type="ECO:0000259" key="8">
    <source>
        <dbReference type="Pfam" id="PF22692"/>
    </source>
</evidence>
<dbReference type="Pfam" id="PF22692">
    <property type="entry name" value="LlgE_F_G_D1"/>
    <property type="match status" value="1"/>
</dbReference>
<keyword evidence="4 5" id="KW-0975">Bacterial flagellum</keyword>
<dbReference type="PANTHER" id="PTHR30435">
    <property type="entry name" value="FLAGELLAR PROTEIN"/>
    <property type="match status" value="1"/>
</dbReference>
<dbReference type="NCBIfam" id="TIGR03506">
    <property type="entry name" value="FlgEFG_subfam"/>
    <property type="match status" value="1"/>
</dbReference>
<evidence type="ECO:0000256" key="3">
    <source>
        <dbReference type="ARBA" id="ARBA00019015"/>
    </source>
</evidence>